<dbReference type="InterPro" id="IPR039935">
    <property type="entry name" value="YML079W-like"/>
</dbReference>
<evidence type="ECO:0000313" key="2">
    <source>
        <dbReference type="EMBL" id="SDO83753.1"/>
    </source>
</evidence>
<dbReference type="OrthoDB" id="9798288at2"/>
<dbReference type="PANTHER" id="PTHR33387">
    <property type="entry name" value="RMLC-LIKE JELLY ROLL FOLD PROTEIN"/>
    <property type="match status" value="1"/>
</dbReference>
<dbReference type="SUPFAM" id="SSF51182">
    <property type="entry name" value="RmlC-like cupins"/>
    <property type="match status" value="1"/>
</dbReference>
<dbReference type="EMBL" id="LT629710">
    <property type="protein sequence ID" value="SDO83753.1"/>
    <property type="molecule type" value="Genomic_DNA"/>
</dbReference>
<accession>A0A1H0MTK6</accession>
<dbReference type="Gene3D" id="2.60.120.10">
    <property type="entry name" value="Jelly Rolls"/>
    <property type="match status" value="1"/>
</dbReference>
<dbReference type="PANTHER" id="PTHR33387:SF3">
    <property type="entry name" value="DUF985 DOMAIN-CONTAINING PROTEIN"/>
    <property type="match status" value="1"/>
</dbReference>
<dbReference type="InterPro" id="IPR014710">
    <property type="entry name" value="RmlC-like_jellyroll"/>
</dbReference>
<dbReference type="AlphaFoldDB" id="A0A1H0MTK6"/>
<sequence length="149" mass="16202">MTAEEIIARLGLERLDPEGGYFRRVYTATGASAATAIYYLVSGDDFSALHRMRTSDELFFHHAGAPLRMLVLDGDGREVVLGSDLAAGQQPQVLIPAGTWQGASPDGAWSLVSTVVVPAFEWSDFELGDQPELTAMFPGWATRIDELSR</sequence>
<evidence type="ECO:0000313" key="3">
    <source>
        <dbReference type="Proteomes" id="UP000198741"/>
    </source>
</evidence>
<evidence type="ECO:0000259" key="1">
    <source>
        <dbReference type="Pfam" id="PF06172"/>
    </source>
</evidence>
<dbReference type="Pfam" id="PF06172">
    <property type="entry name" value="Cupin_5"/>
    <property type="match status" value="1"/>
</dbReference>
<dbReference type="CDD" id="cd06121">
    <property type="entry name" value="cupin_YML079wp"/>
    <property type="match status" value="1"/>
</dbReference>
<dbReference type="Proteomes" id="UP000198741">
    <property type="component" value="Chromosome I"/>
</dbReference>
<dbReference type="InterPro" id="IPR009327">
    <property type="entry name" value="Cupin_DUF985"/>
</dbReference>
<keyword evidence="3" id="KW-1185">Reference proteome</keyword>
<feature type="domain" description="DUF985" evidence="1">
    <location>
        <begin position="4"/>
        <end position="127"/>
    </location>
</feature>
<dbReference type="RefSeq" id="WP_090475904.1">
    <property type="nucleotide sequence ID" value="NZ_LT629710.1"/>
</dbReference>
<reference evidence="2 3" key="1">
    <citation type="submission" date="2016-10" db="EMBL/GenBank/DDBJ databases">
        <authorList>
            <person name="de Groot N.N."/>
        </authorList>
    </citation>
    <scope>NUCLEOTIDE SEQUENCE [LARGE SCALE GENOMIC DNA]</scope>
    <source>
        <strain evidence="3">P4-7,KCTC 19426,CECT 7604</strain>
    </source>
</reference>
<name>A0A1H0MTK6_9ACTN</name>
<proteinExistence type="predicted"/>
<organism evidence="2 3">
    <name type="scientific">Nakamurella panacisegetis</name>
    <dbReference type="NCBI Taxonomy" id="1090615"/>
    <lineage>
        <taxon>Bacteria</taxon>
        <taxon>Bacillati</taxon>
        <taxon>Actinomycetota</taxon>
        <taxon>Actinomycetes</taxon>
        <taxon>Nakamurellales</taxon>
        <taxon>Nakamurellaceae</taxon>
        <taxon>Nakamurella</taxon>
    </lineage>
</organism>
<dbReference type="InterPro" id="IPR011051">
    <property type="entry name" value="RmlC_Cupin_sf"/>
</dbReference>
<protein>
    <recommendedName>
        <fullName evidence="1">DUF985 domain-containing protein</fullName>
    </recommendedName>
</protein>
<dbReference type="STRING" id="1090615.SAMN04515671_2098"/>
<gene>
    <name evidence="2" type="ORF">SAMN04515671_2098</name>
</gene>